<proteinExistence type="inferred from homology"/>
<dbReference type="GO" id="GO:0005739">
    <property type="term" value="C:mitochondrion"/>
    <property type="evidence" value="ECO:0007669"/>
    <property type="project" value="UniProtKB-SubCell"/>
</dbReference>
<evidence type="ECO:0000313" key="9">
    <source>
        <dbReference type="Proteomes" id="UP000094444"/>
    </source>
</evidence>
<comment type="similarity">
    <text evidence="2">Belongs to the OXR1 family.</text>
</comment>
<feature type="compositionally biased region" description="Low complexity" evidence="6">
    <location>
        <begin position="13"/>
        <end position="29"/>
    </location>
</feature>
<evidence type="ECO:0000313" key="8">
    <source>
        <dbReference type="EMBL" id="POS71097.1"/>
    </source>
</evidence>
<comment type="subcellular location">
    <subcellularLocation>
        <location evidence="1">Mitochondrion</location>
    </subcellularLocation>
</comment>
<feature type="compositionally biased region" description="Acidic residues" evidence="6">
    <location>
        <begin position="264"/>
        <end position="274"/>
    </location>
</feature>
<dbReference type="InterPro" id="IPR006571">
    <property type="entry name" value="TLDc_dom"/>
</dbReference>
<evidence type="ECO:0000259" key="7">
    <source>
        <dbReference type="PROSITE" id="PS51886"/>
    </source>
</evidence>
<keyword evidence="9" id="KW-1185">Reference proteome</keyword>
<dbReference type="PANTHER" id="PTHR23354">
    <property type="entry name" value="NUCLEOLAR PROTEIN 7/ESTROGEN RECEPTOR COACTIVATOR-RELATED"/>
    <property type="match status" value="1"/>
</dbReference>
<dbReference type="GO" id="GO:0006979">
    <property type="term" value="P:response to oxidative stress"/>
    <property type="evidence" value="ECO:0007669"/>
    <property type="project" value="TreeGrafter"/>
</dbReference>
<feature type="compositionally biased region" description="Pro residues" evidence="6">
    <location>
        <begin position="295"/>
        <end position="315"/>
    </location>
</feature>
<dbReference type="Proteomes" id="UP000094444">
    <property type="component" value="Unassembled WGS sequence"/>
</dbReference>
<evidence type="ECO:0000256" key="5">
    <source>
        <dbReference type="ARBA" id="ARBA00040604"/>
    </source>
</evidence>
<dbReference type="GO" id="GO:0005634">
    <property type="term" value="C:nucleus"/>
    <property type="evidence" value="ECO:0007669"/>
    <property type="project" value="TreeGrafter"/>
</dbReference>
<organism evidence="8 9">
    <name type="scientific">Diaporthe helianthi</name>
    <dbReference type="NCBI Taxonomy" id="158607"/>
    <lineage>
        <taxon>Eukaryota</taxon>
        <taxon>Fungi</taxon>
        <taxon>Dikarya</taxon>
        <taxon>Ascomycota</taxon>
        <taxon>Pezizomycotina</taxon>
        <taxon>Sordariomycetes</taxon>
        <taxon>Sordariomycetidae</taxon>
        <taxon>Diaporthales</taxon>
        <taxon>Diaporthaceae</taxon>
        <taxon>Diaporthe</taxon>
    </lineage>
</organism>
<dbReference type="Pfam" id="PF07534">
    <property type="entry name" value="TLD"/>
    <property type="match status" value="2"/>
</dbReference>
<evidence type="ECO:0000256" key="2">
    <source>
        <dbReference type="ARBA" id="ARBA00009540"/>
    </source>
</evidence>
<evidence type="ECO:0000256" key="6">
    <source>
        <dbReference type="SAM" id="MobiDB-lite"/>
    </source>
</evidence>
<feature type="region of interest" description="Disordered" evidence="6">
    <location>
        <begin position="1"/>
        <end position="29"/>
    </location>
</feature>
<dbReference type="PROSITE" id="PS51886">
    <property type="entry name" value="TLDC"/>
    <property type="match status" value="1"/>
</dbReference>
<protein>
    <recommendedName>
        <fullName evidence="5">Oxidation resistance protein 1</fullName>
    </recommendedName>
</protein>
<reference evidence="8" key="1">
    <citation type="submission" date="2017-09" db="EMBL/GenBank/DDBJ databases">
        <title>Polyketide synthases of a Diaporthe helianthi virulent isolate.</title>
        <authorList>
            <person name="Baroncelli R."/>
        </authorList>
    </citation>
    <scope>NUCLEOTIDE SEQUENCE [LARGE SCALE GENOMIC DNA]</scope>
    <source>
        <strain evidence="8">7/96</strain>
    </source>
</reference>
<dbReference type="InParanoid" id="A0A2P5HLH3"/>
<dbReference type="STRING" id="158607.A0A2P5HLH3"/>
<feature type="domain" description="TLDc" evidence="7">
    <location>
        <begin position="125"/>
        <end position="394"/>
    </location>
</feature>
<feature type="region of interest" description="Disordered" evidence="6">
    <location>
        <begin position="240"/>
        <end position="315"/>
    </location>
</feature>
<comment type="function">
    <text evidence="4">May be involved in protection from oxidative damage.</text>
</comment>
<gene>
    <name evidence="8" type="ORF">DHEL01_v210511</name>
</gene>
<feature type="compositionally biased region" description="Pro residues" evidence="6">
    <location>
        <begin position="251"/>
        <end position="261"/>
    </location>
</feature>
<name>A0A2P5HLH3_DIAHE</name>
<dbReference type="PANTHER" id="PTHR23354:SF62">
    <property type="entry name" value="MUSTARD, ISOFORM V"/>
    <property type="match status" value="1"/>
</dbReference>
<dbReference type="SMART" id="SM00584">
    <property type="entry name" value="TLDc"/>
    <property type="match status" value="1"/>
</dbReference>
<evidence type="ECO:0000256" key="1">
    <source>
        <dbReference type="ARBA" id="ARBA00004173"/>
    </source>
</evidence>
<accession>A0A2P5HLH3</accession>
<dbReference type="FunCoup" id="A0A2P5HLH3">
    <property type="interactions" value="10"/>
</dbReference>
<evidence type="ECO:0000256" key="4">
    <source>
        <dbReference type="ARBA" id="ARBA00037112"/>
    </source>
</evidence>
<sequence length="399" mass="43065">MSYHDRPVRHGQPGSYSPSSSGAATPTTSAASSTFLTHSISGLASGFGGLVRRFSDMTAVQGHHDDMSKSPTSLGGPLSYPYQWNNGINGVYTPPINRSASPLRPPPLEPLELKGFRDDTTEAARLLTPAVAEEIRIMVPERQRIEEEWNLVYSLDQDGASLGTLYEKCSPFQGTRNSFVLVIRDSYGGLFGAYLSESPHPSPHYFGNGETFLWRASVLAALPPPPSADTTNLARVTTISSPTQSRFPRAQPQPEPPAPPKPEPEEDLLIDFSDDLPSKPAPTTDPMSSLLGVTPAPPPAQAPSPSPARTPSPNIPMTPVIRFKAFPYSGENDFYMYCEPHCLSVGGGDGHYGLWLNDSLARGISSRCLTFGNEPLSDEGVKFGVLGVEMWLIGRGGRR</sequence>
<dbReference type="EMBL" id="MAVT02001377">
    <property type="protein sequence ID" value="POS71097.1"/>
    <property type="molecule type" value="Genomic_DNA"/>
</dbReference>
<keyword evidence="3" id="KW-0496">Mitochondrion</keyword>
<comment type="caution">
    <text evidence="8">The sequence shown here is derived from an EMBL/GenBank/DDBJ whole genome shotgun (WGS) entry which is preliminary data.</text>
</comment>
<dbReference type="AlphaFoldDB" id="A0A2P5HLH3"/>
<evidence type="ECO:0000256" key="3">
    <source>
        <dbReference type="ARBA" id="ARBA00023128"/>
    </source>
</evidence>
<dbReference type="OrthoDB" id="26679at2759"/>